<evidence type="ECO:0000313" key="4">
    <source>
        <dbReference type="Proteomes" id="UP000193067"/>
    </source>
</evidence>
<dbReference type="SUPFAM" id="SSF48576">
    <property type="entry name" value="Terpenoid synthases"/>
    <property type="match status" value="1"/>
</dbReference>
<sequence>MALTLSPTGLADNHGDLGPLFESDLTSAGFQTLSTNKHLAAEESSTNTGHMSALLRTAVQDCVTSFLGACTYTSPRSAPSQELRQWLSQQMSVWEINLSPKFLEKALNASCNYVETVYAHLPSPDHRRYVALYTACMFYAEDIGENDPDSVMEFTRRFIRGESQPDTVFDCLAKVLKRAYDFWPPFGADSIITGTLDALSANYIECTTQYLTVKPEATRYPNYLRLRAGIGAPYTHFLFAKSWRHSPESYLQILPEIDHWTLGANDILSFYKEELAGERTNYIHLRMAAEQTSAENVLRELVSEVSDTARRMKLVLSDDPELLELWNKYMQCYLEFHLKTPRYRLGELGFQA</sequence>
<evidence type="ECO:0000256" key="2">
    <source>
        <dbReference type="ARBA" id="ARBA00023239"/>
    </source>
</evidence>
<evidence type="ECO:0000313" key="3">
    <source>
        <dbReference type="EMBL" id="OSD07404.1"/>
    </source>
</evidence>
<comment type="similarity">
    <text evidence="1">Belongs to the trichodiene synthase family.</text>
</comment>
<proteinExistence type="inferred from homology"/>
<reference evidence="3 4" key="1">
    <citation type="journal article" date="2015" name="Biotechnol. Biofuels">
        <title>Enhanced degradation of softwood versus hardwood by the white-rot fungus Pycnoporus coccineus.</title>
        <authorList>
            <person name="Couturier M."/>
            <person name="Navarro D."/>
            <person name="Chevret D."/>
            <person name="Henrissat B."/>
            <person name="Piumi F."/>
            <person name="Ruiz-Duenas F.J."/>
            <person name="Martinez A.T."/>
            <person name="Grigoriev I.V."/>
            <person name="Riley R."/>
            <person name="Lipzen A."/>
            <person name="Berrin J.G."/>
            <person name="Master E.R."/>
            <person name="Rosso M.N."/>
        </authorList>
    </citation>
    <scope>NUCLEOTIDE SEQUENCE [LARGE SCALE GENOMIC DNA]</scope>
    <source>
        <strain evidence="3 4">BRFM310</strain>
    </source>
</reference>
<dbReference type="InterPro" id="IPR024652">
    <property type="entry name" value="Trichodiene_synth"/>
</dbReference>
<keyword evidence="4" id="KW-1185">Reference proteome</keyword>
<dbReference type="Gene3D" id="1.10.600.10">
    <property type="entry name" value="Farnesyl Diphosphate Synthase"/>
    <property type="match status" value="1"/>
</dbReference>
<evidence type="ECO:0000256" key="1">
    <source>
        <dbReference type="ARBA" id="ARBA00007946"/>
    </source>
</evidence>
<dbReference type="Pfam" id="PF06330">
    <property type="entry name" value="TRI5"/>
    <property type="match status" value="1"/>
</dbReference>
<dbReference type="OrthoDB" id="2998174at2759"/>
<gene>
    <name evidence="3" type="ORF">PYCCODRAFT_608829</name>
</gene>
<protein>
    <submittedName>
        <fullName evidence="3">Terpenoid synthase</fullName>
    </submittedName>
</protein>
<dbReference type="EMBL" id="KZ084088">
    <property type="protein sequence ID" value="OSD07404.1"/>
    <property type="molecule type" value="Genomic_DNA"/>
</dbReference>
<accession>A0A1Y2J3N4</accession>
<dbReference type="AlphaFoldDB" id="A0A1Y2J3N4"/>
<dbReference type="InterPro" id="IPR008949">
    <property type="entry name" value="Isoprenoid_synthase_dom_sf"/>
</dbReference>
<keyword evidence="2" id="KW-0456">Lyase</keyword>
<dbReference type="STRING" id="1353009.A0A1Y2J3N4"/>
<name>A0A1Y2J3N4_TRAC3</name>
<organism evidence="3 4">
    <name type="scientific">Trametes coccinea (strain BRFM310)</name>
    <name type="common">Pycnoporus coccineus</name>
    <dbReference type="NCBI Taxonomy" id="1353009"/>
    <lineage>
        <taxon>Eukaryota</taxon>
        <taxon>Fungi</taxon>
        <taxon>Dikarya</taxon>
        <taxon>Basidiomycota</taxon>
        <taxon>Agaricomycotina</taxon>
        <taxon>Agaricomycetes</taxon>
        <taxon>Polyporales</taxon>
        <taxon>Polyporaceae</taxon>
        <taxon>Trametes</taxon>
    </lineage>
</organism>
<dbReference type="GO" id="GO:0016838">
    <property type="term" value="F:carbon-oxygen lyase activity, acting on phosphates"/>
    <property type="evidence" value="ECO:0007669"/>
    <property type="project" value="InterPro"/>
</dbReference>
<dbReference type="Proteomes" id="UP000193067">
    <property type="component" value="Unassembled WGS sequence"/>
</dbReference>